<feature type="domain" description="PDZ" evidence="1">
    <location>
        <begin position="48"/>
        <end position="86"/>
    </location>
</feature>
<comment type="caution">
    <text evidence="2">The sequence shown here is derived from an EMBL/GenBank/DDBJ whole genome shotgun (WGS) entry which is preliminary data.</text>
</comment>
<proteinExistence type="predicted"/>
<reference evidence="2 3" key="1">
    <citation type="journal article" date="2018" name="Plant J.">
        <title>Genome sequences of Chlorella sorokiniana UTEX 1602 and Micractinium conductrix SAG 241.80: implications to maltose excretion by a green alga.</title>
        <authorList>
            <person name="Arriola M.B."/>
            <person name="Velmurugan N."/>
            <person name="Zhang Y."/>
            <person name="Plunkett M.H."/>
            <person name="Hondzo H."/>
            <person name="Barney B.M."/>
        </authorList>
    </citation>
    <scope>NUCLEOTIDE SEQUENCE [LARGE SCALE GENOMIC DNA]</scope>
    <source>
        <strain evidence="2 3">SAG 241.80</strain>
    </source>
</reference>
<sequence>MECAVLQTPCSRAFTARRPHRLTVRSAAAEGAGPAAPQTLRLTLRKPLGLVLAERPGPPVQVFIEEITAGGNAAKDGRLKVGDVLVGCSATLLKTGKEGEFEREGYGARVMFDARGKQFDTVMAALGSNSERWGIFDVELEVERAAQ</sequence>
<name>A0A2P6VHD6_9CHLO</name>
<dbReference type="SUPFAM" id="SSF50156">
    <property type="entry name" value="PDZ domain-like"/>
    <property type="match status" value="1"/>
</dbReference>
<dbReference type="InterPro" id="IPR036034">
    <property type="entry name" value="PDZ_sf"/>
</dbReference>
<dbReference type="Gene3D" id="2.30.42.10">
    <property type="match status" value="1"/>
</dbReference>
<gene>
    <name evidence="2" type="ORF">C2E20_3475</name>
</gene>
<evidence type="ECO:0000313" key="3">
    <source>
        <dbReference type="Proteomes" id="UP000239649"/>
    </source>
</evidence>
<dbReference type="InterPro" id="IPR001478">
    <property type="entry name" value="PDZ"/>
</dbReference>
<accession>A0A2P6VHD6</accession>
<evidence type="ECO:0000313" key="2">
    <source>
        <dbReference type="EMBL" id="PSC73495.1"/>
    </source>
</evidence>
<evidence type="ECO:0000259" key="1">
    <source>
        <dbReference type="PROSITE" id="PS50106"/>
    </source>
</evidence>
<organism evidence="2 3">
    <name type="scientific">Micractinium conductrix</name>
    <dbReference type="NCBI Taxonomy" id="554055"/>
    <lineage>
        <taxon>Eukaryota</taxon>
        <taxon>Viridiplantae</taxon>
        <taxon>Chlorophyta</taxon>
        <taxon>core chlorophytes</taxon>
        <taxon>Trebouxiophyceae</taxon>
        <taxon>Chlorellales</taxon>
        <taxon>Chlorellaceae</taxon>
        <taxon>Chlorella clade</taxon>
        <taxon>Micractinium</taxon>
    </lineage>
</organism>
<dbReference type="AlphaFoldDB" id="A0A2P6VHD6"/>
<dbReference type="OrthoDB" id="273181at2759"/>
<dbReference type="EMBL" id="LHPF02000007">
    <property type="protein sequence ID" value="PSC73495.1"/>
    <property type="molecule type" value="Genomic_DNA"/>
</dbReference>
<dbReference type="PROSITE" id="PS50106">
    <property type="entry name" value="PDZ"/>
    <property type="match status" value="1"/>
</dbReference>
<protein>
    <submittedName>
        <fullName evidence="2">Fatty acid-binding adipocyte</fullName>
    </submittedName>
</protein>
<keyword evidence="3" id="KW-1185">Reference proteome</keyword>
<dbReference type="Proteomes" id="UP000239649">
    <property type="component" value="Unassembled WGS sequence"/>
</dbReference>